<dbReference type="EMBL" id="JALQCX010000025">
    <property type="protein sequence ID" value="MCK9815268.1"/>
    <property type="molecule type" value="Genomic_DNA"/>
</dbReference>
<organism evidence="3 4">
    <name type="scientific">Pseudomonas morbosilactucae</name>
    <dbReference type="NCBI Taxonomy" id="2938197"/>
    <lineage>
        <taxon>Bacteria</taxon>
        <taxon>Pseudomonadati</taxon>
        <taxon>Pseudomonadota</taxon>
        <taxon>Gammaproteobacteria</taxon>
        <taxon>Pseudomonadales</taxon>
        <taxon>Pseudomonadaceae</taxon>
        <taxon>Pseudomonas</taxon>
    </lineage>
</organism>
<accession>A0ABT0JH70</accession>
<evidence type="ECO:0000259" key="1">
    <source>
        <dbReference type="Pfam" id="PF04773"/>
    </source>
</evidence>
<evidence type="ECO:0000313" key="3">
    <source>
        <dbReference type="EMBL" id="MCK9815268.1"/>
    </source>
</evidence>
<evidence type="ECO:0000259" key="2">
    <source>
        <dbReference type="Pfam" id="PF16220"/>
    </source>
</evidence>
<reference evidence="3 4" key="2">
    <citation type="journal article" date="2023" name="Plant Pathol.">
        <title>Dismantling and reorganizing Pseudomonas marginalis sensu#lato.</title>
        <authorList>
            <person name="Sawada H."/>
            <person name="Fujikawa T."/>
            <person name="Satou M."/>
        </authorList>
    </citation>
    <scope>NUCLEOTIDE SEQUENCE [LARGE SCALE GENOMIC DNA]</scope>
    <source>
        <strain evidence="3 4">MAFF 302046</strain>
    </source>
</reference>
<dbReference type="InterPro" id="IPR006860">
    <property type="entry name" value="FecR"/>
</dbReference>
<dbReference type="Pfam" id="PF16220">
    <property type="entry name" value="DUF4880"/>
    <property type="match status" value="1"/>
</dbReference>
<dbReference type="Gene3D" id="2.60.120.1440">
    <property type="match status" value="1"/>
</dbReference>
<name>A0ABT0JH70_9PSED</name>
<reference evidence="3 4" key="1">
    <citation type="journal article" date="2022" name="Int. J. Syst. Evol. Microbiol.">
        <title>Pseudomonas aegrilactucae sp. nov. and Pseudomonas morbosilactucae sp. nov., pathogens causing bacterial rot of lettuce in Japan.</title>
        <authorList>
            <person name="Sawada H."/>
            <person name="Fujikawa T."/>
            <person name="Satou M."/>
        </authorList>
    </citation>
    <scope>NUCLEOTIDE SEQUENCE [LARGE SCALE GENOMIC DNA]</scope>
    <source>
        <strain evidence="3 4">MAFF 302046</strain>
    </source>
</reference>
<proteinExistence type="predicted"/>
<evidence type="ECO:0000313" key="4">
    <source>
        <dbReference type="Proteomes" id="UP001155163"/>
    </source>
</evidence>
<gene>
    <name evidence="3" type="ORF">M1B35_14290</name>
</gene>
<dbReference type="Proteomes" id="UP001155163">
    <property type="component" value="Unassembled WGS sequence"/>
</dbReference>
<feature type="domain" description="FecR protein" evidence="1">
    <location>
        <begin position="108"/>
        <end position="196"/>
    </location>
</feature>
<protein>
    <submittedName>
        <fullName evidence="3">FecR domain-containing protein</fullName>
    </submittedName>
</protein>
<dbReference type="PANTHER" id="PTHR30273:SF2">
    <property type="entry name" value="PROTEIN FECR"/>
    <property type="match status" value="1"/>
</dbReference>
<comment type="caution">
    <text evidence="3">The sequence shown here is derived from an EMBL/GenBank/DDBJ whole genome shotgun (WGS) entry which is preliminary data.</text>
</comment>
<dbReference type="PANTHER" id="PTHR30273">
    <property type="entry name" value="PERIPLASMIC SIGNAL SENSOR AND SIGMA FACTOR ACTIVATOR FECR-RELATED"/>
    <property type="match status" value="1"/>
</dbReference>
<keyword evidence="4" id="KW-1185">Reference proteome</keyword>
<dbReference type="InterPro" id="IPR012373">
    <property type="entry name" value="Ferrdict_sens_TM"/>
</dbReference>
<feature type="domain" description="FecR N-terminal" evidence="2">
    <location>
        <begin position="12"/>
        <end position="53"/>
    </location>
</feature>
<sequence>MAPDPQRQALSAAAHWLARLAAAPGDPELQQAFRAWHQQNPQHQWAWQRVEQLQAQLGSLPPTLAGKVLDPARLDRRTVLKGLGLGVGASWLGWSGYRQAPVWLADQRTAVGERRTLQLADGSRLSLDTDSAVDIRYSPEVRLLTLRAGAILIETAQDPRPFIVRSAEGDLRALGTRFSVRQDDGLTTLSVLQHAVAVRPSHQSGETVVNAGQAVTFDSQHLLTRSDIEPGAGEWSQGRLLVDGWRLDHLLAELQRYRHGYLGCDPQVAHLRVSGAYPLDDSERALAAIARALPVRIVQRTRFWTRLVAA</sequence>
<dbReference type="PIRSF" id="PIRSF018266">
    <property type="entry name" value="FecR"/>
    <property type="match status" value="1"/>
</dbReference>
<dbReference type="RefSeq" id="WP_123335061.1">
    <property type="nucleotide sequence ID" value="NZ_JALQCX010000025.1"/>
</dbReference>
<dbReference type="InterPro" id="IPR032623">
    <property type="entry name" value="FecR_N"/>
</dbReference>
<dbReference type="Pfam" id="PF04773">
    <property type="entry name" value="FecR"/>
    <property type="match status" value="1"/>
</dbReference>